<dbReference type="GO" id="GO:0003677">
    <property type="term" value="F:DNA binding"/>
    <property type="evidence" value="ECO:0007669"/>
    <property type="project" value="InterPro"/>
</dbReference>
<dbReference type="PANTHER" id="PTHR13370">
    <property type="entry name" value="RNA METHYLASE-RELATED"/>
    <property type="match status" value="1"/>
</dbReference>
<dbReference type="GO" id="GO:0009307">
    <property type="term" value="P:DNA restriction-modification system"/>
    <property type="evidence" value="ECO:0007669"/>
    <property type="project" value="UniProtKB-KW"/>
</dbReference>
<evidence type="ECO:0000256" key="2">
    <source>
        <dbReference type="ARBA" id="ARBA00022603"/>
    </source>
</evidence>
<dbReference type="PANTHER" id="PTHR13370:SF3">
    <property type="entry name" value="TRNA (GUANINE(10)-N2)-METHYLTRANSFERASE HOMOLOG"/>
    <property type="match status" value="1"/>
</dbReference>
<dbReference type="Proteomes" id="UP000244870">
    <property type="component" value="Chromosome"/>
</dbReference>
<reference evidence="7 8" key="1">
    <citation type="submission" date="2017-04" db="EMBL/GenBank/DDBJ databases">
        <title>Weissella cibaria strain m2 complete genome.</title>
        <authorList>
            <person name="Pan Q."/>
            <person name="Tan M."/>
            <person name="Yao F."/>
            <person name="Su S."/>
        </authorList>
    </citation>
    <scope>NUCLEOTIDE SEQUENCE [LARGE SCALE GENOMIC DNA]</scope>
    <source>
        <strain evidence="7 8">M2</strain>
    </source>
</reference>
<evidence type="ECO:0000256" key="4">
    <source>
        <dbReference type="ARBA" id="ARBA00022747"/>
    </source>
</evidence>
<evidence type="ECO:0000259" key="6">
    <source>
        <dbReference type="Pfam" id="PF01555"/>
    </source>
</evidence>
<dbReference type="AlphaFoldDB" id="A0A2S1KPM4"/>
<keyword evidence="4" id="KW-0680">Restriction system</keyword>
<proteinExistence type="inferred from homology"/>
<dbReference type="GO" id="GO:0009007">
    <property type="term" value="F:site-specific DNA-methyltransferase (adenine-specific) activity"/>
    <property type="evidence" value="ECO:0007669"/>
    <property type="project" value="TreeGrafter"/>
</dbReference>
<dbReference type="Gene3D" id="3.40.50.150">
    <property type="entry name" value="Vaccinia Virus protein VP39"/>
    <property type="match status" value="1"/>
</dbReference>
<dbReference type="Pfam" id="PF01555">
    <property type="entry name" value="N6_N4_Mtase"/>
    <property type="match status" value="1"/>
</dbReference>
<dbReference type="EC" id="2.1.1.-" evidence="5"/>
<dbReference type="PRINTS" id="PR00508">
    <property type="entry name" value="S21N4MTFRASE"/>
</dbReference>
<evidence type="ECO:0000256" key="1">
    <source>
        <dbReference type="ARBA" id="ARBA00006594"/>
    </source>
</evidence>
<accession>A0A2S1KPM4</accession>
<keyword evidence="3" id="KW-0808">Transferase</keyword>
<keyword evidence="2 7" id="KW-0489">Methyltransferase</keyword>
<protein>
    <recommendedName>
        <fullName evidence="5">Methyltransferase</fullName>
        <ecNumber evidence="5">2.1.1.-</ecNumber>
    </recommendedName>
</protein>
<dbReference type="InterPro" id="IPR002052">
    <property type="entry name" value="DNA_methylase_N6_adenine_CS"/>
</dbReference>
<dbReference type="GO" id="GO:0008170">
    <property type="term" value="F:N-methyltransferase activity"/>
    <property type="evidence" value="ECO:0007669"/>
    <property type="project" value="InterPro"/>
</dbReference>
<dbReference type="PROSITE" id="PS00092">
    <property type="entry name" value="N6_MTASE"/>
    <property type="match status" value="1"/>
</dbReference>
<gene>
    <name evidence="7" type="ORF">B6254_0525</name>
</gene>
<dbReference type="InterPro" id="IPR029063">
    <property type="entry name" value="SAM-dependent_MTases_sf"/>
</dbReference>
<feature type="domain" description="DNA methylase N-4/N-6" evidence="6">
    <location>
        <begin position="37"/>
        <end position="253"/>
    </location>
</feature>
<comment type="similarity">
    <text evidence="1 5">Belongs to the N(4)/N(6)-methyltransferase family.</text>
</comment>
<evidence type="ECO:0000313" key="8">
    <source>
        <dbReference type="Proteomes" id="UP000244870"/>
    </source>
</evidence>
<evidence type="ECO:0000256" key="5">
    <source>
        <dbReference type="RuleBase" id="RU362026"/>
    </source>
</evidence>
<dbReference type="EMBL" id="CP020928">
    <property type="protein sequence ID" value="AWF94946.1"/>
    <property type="molecule type" value="Genomic_DNA"/>
</dbReference>
<evidence type="ECO:0000313" key="7">
    <source>
        <dbReference type="EMBL" id="AWF94946.1"/>
    </source>
</evidence>
<evidence type="ECO:0000256" key="3">
    <source>
        <dbReference type="ARBA" id="ARBA00022679"/>
    </source>
</evidence>
<sequence length="265" mass="30028">MKLFGGGVMSLFYEDEKVTLLKGDSLKLMKDMADESIDVIITDPPFFLSNGGVSVQSGKQVSVNKGDWDSAELINPEEFYSDFLDEARRVLTKDGTILIFGTMHNIFLVGYLLQRKNWKILNNITWQKTNPAPNLSGRMFTHSTENIIWARKDAKKGKHIFNYKLMKEYNGGKQMKDVWSSATVSRKEKVFGKHPTQKPEWLMERLVEASTTTDSLILDPFVGSGTTAVAAVRHGRKVIGIDLSEEYLEIAQKRVQKAEEDINLF</sequence>
<dbReference type="SUPFAM" id="SSF53335">
    <property type="entry name" value="S-adenosyl-L-methionine-dependent methyltransferases"/>
    <property type="match status" value="1"/>
</dbReference>
<organism evidence="7 8">
    <name type="scientific">Weissella cibaria</name>
    <dbReference type="NCBI Taxonomy" id="137591"/>
    <lineage>
        <taxon>Bacteria</taxon>
        <taxon>Bacillati</taxon>
        <taxon>Bacillota</taxon>
        <taxon>Bacilli</taxon>
        <taxon>Lactobacillales</taxon>
        <taxon>Lactobacillaceae</taxon>
        <taxon>Weissella</taxon>
    </lineage>
</organism>
<dbReference type="GO" id="GO:0032259">
    <property type="term" value="P:methylation"/>
    <property type="evidence" value="ECO:0007669"/>
    <property type="project" value="UniProtKB-KW"/>
</dbReference>
<name>A0A2S1KPM4_9LACO</name>
<dbReference type="GO" id="GO:0005737">
    <property type="term" value="C:cytoplasm"/>
    <property type="evidence" value="ECO:0007669"/>
    <property type="project" value="TreeGrafter"/>
</dbReference>
<dbReference type="CDD" id="cd02440">
    <property type="entry name" value="AdoMet_MTases"/>
    <property type="match status" value="2"/>
</dbReference>
<dbReference type="InterPro" id="IPR002941">
    <property type="entry name" value="DNA_methylase_N4/N6"/>
</dbReference>
<dbReference type="InterPro" id="IPR001091">
    <property type="entry name" value="RM_Methyltransferase"/>
</dbReference>